<evidence type="ECO:0000256" key="1">
    <source>
        <dbReference type="ARBA" id="ARBA00009437"/>
    </source>
</evidence>
<evidence type="ECO:0000256" key="4">
    <source>
        <dbReference type="ARBA" id="ARBA00023163"/>
    </source>
</evidence>
<evidence type="ECO:0000313" key="7">
    <source>
        <dbReference type="Proteomes" id="UP001500547"/>
    </source>
</evidence>
<keyword evidence="3" id="KW-0238">DNA-binding</keyword>
<dbReference type="Proteomes" id="UP001500547">
    <property type="component" value="Unassembled WGS sequence"/>
</dbReference>
<evidence type="ECO:0000256" key="3">
    <source>
        <dbReference type="ARBA" id="ARBA00023125"/>
    </source>
</evidence>
<dbReference type="Pfam" id="PF00126">
    <property type="entry name" value="HTH_1"/>
    <property type="match status" value="1"/>
</dbReference>
<dbReference type="SUPFAM" id="SSF53850">
    <property type="entry name" value="Periplasmic binding protein-like II"/>
    <property type="match status" value="1"/>
</dbReference>
<dbReference type="PANTHER" id="PTHR30537:SF5">
    <property type="entry name" value="HTH-TYPE TRANSCRIPTIONAL ACTIVATOR TTDR-RELATED"/>
    <property type="match status" value="1"/>
</dbReference>
<dbReference type="InterPro" id="IPR036388">
    <property type="entry name" value="WH-like_DNA-bd_sf"/>
</dbReference>
<sequence>MLDKLRSMAVFAKVVELGSFRRAAEALDLSASVVSHHVATLEKQIGVTLLYRSTRHLSPTPDGARLYESCLAMVQSAEAGLSAMASESAALNGRLWFIAPGPFASPRFLASVADFARLHPQLQIRVDFDDRPRNIVQEGIDLAIRFGEQPDSSLVSRKLFDAPRRIFASPDYLARCGEPQHPADLAQHEWVSIGAEQSVDMASANELYKAVPIRARMIVSNGVVQRQLGCEGLGLILLPAFIVQEELQQGLLREVLPGWESAGAGCYALFPARVGANSASRRFVDFLMERILQASEIKAAGRRSD</sequence>
<feature type="domain" description="HTH lysR-type" evidence="5">
    <location>
        <begin position="3"/>
        <end position="60"/>
    </location>
</feature>
<dbReference type="CDD" id="cd08422">
    <property type="entry name" value="PBP2_CrgA_like"/>
    <property type="match status" value="1"/>
</dbReference>
<organism evidence="6 7">
    <name type="scientific">Viridibacterium curvum</name>
    <dbReference type="NCBI Taxonomy" id="1101404"/>
    <lineage>
        <taxon>Bacteria</taxon>
        <taxon>Pseudomonadati</taxon>
        <taxon>Pseudomonadota</taxon>
        <taxon>Betaproteobacteria</taxon>
        <taxon>Rhodocyclales</taxon>
        <taxon>Rhodocyclaceae</taxon>
        <taxon>Viridibacterium</taxon>
    </lineage>
</organism>
<dbReference type="InterPro" id="IPR005119">
    <property type="entry name" value="LysR_subst-bd"/>
</dbReference>
<evidence type="ECO:0000256" key="2">
    <source>
        <dbReference type="ARBA" id="ARBA00023015"/>
    </source>
</evidence>
<dbReference type="SUPFAM" id="SSF46785">
    <property type="entry name" value="Winged helix' DNA-binding domain"/>
    <property type="match status" value="1"/>
</dbReference>
<keyword evidence="7" id="KW-1185">Reference proteome</keyword>
<protein>
    <submittedName>
        <fullName evidence="6">LysR family transcriptional regulator</fullName>
    </submittedName>
</protein>
<dbReference type="Pfam" id="PF03466">
    <property type="entry name" value="LysR_substrate"/>
    <property type="match status" value="1"/>
</dbReference>
<name>A0ABP9R5J2_9RHOO</name>
<dbReference type="InterPro" id="IPR000847">
    <property type="entry name" value="LysR_HTH_N"/>
</dbReference>
<keyword evidence="2" id="KW-0805">Transcription regulation</keyword>
<evidence type="ECO:0000259" key="5">
    <source>
        <dbReference type="PROSITE" id="PS50931"/>
    </source>
</evidence>
<dbReference type="RefSeq" id="WP_345534588.1">
    <property type="nucleotide sequence ID" value="NZ_BAABLD010000017.1"/>
</dbReference>
<dbReference type="Gene3D" id="1.10.10.10">
    <property type="entry name" value="Winged helix-like DNA-binding domain superfamily/Winged helix DNA-binding domain"/>
    <property type="match status" value="1"/>
</dbReference>
<proteinExistence type="inferred from homology"/>
<dbReference type="Gene3D" id="3.40.190.290">
    <property type="match status" value="1"/>
</dbReference>
<dbReference type="PANTHER" id="PTHR30537">
    <property type="entry name" value="HTH-TYPE TRANSCRIPTIONAL REGULATOR"/>
    <property type="match status" value="1"/>
</dbReference>
<gene>
    <name evidence="6" type="ORF">GCM10025770_36940</name>
</gene>
<comment type="similarity">
    <text evidence="1">Belongs to the LysR transcriptional regulatory family.</text>
</comment>
<dbReference type="InterPro" id="IPR058163">
    <property type="entry name" value="LysR-type_TF_proteobact-type"/>
</dbReference>
<dbReference type="EMBL" id="BAABLD010000017">
    <property type="protein sequence ID" value="GAA5171794.1"/>
    <property type="molecule type" value="Genomic_DNA"/>
</dbReference>
<keyword evidence="4" id="KW-0804">Transcription</keyword>
<reference evidence="7" key="1">
    <citation type="journal article" date="2019" name="Int. J. Syst. Evol. Microbiol.">
        <title>The Global Catalogue of Microorganisms (GCM) 10K type strain sequencing project: providing services to taxonomists for standard genome sequencing and annotation.</title>
        <authorList>
            <consortium name="The Broad Institute Genomics Platform"/>
            <consortium name="The Broad Institute Genome Sequencing Center for Infectious Disease"/>
            <person name="Wu L."/>
            <person name="Ma J."/>
        </authorList>
    </citation>
    <scope>NUCLEOTIDE SEQUENCE [LARGE SCALE GENOMIC DNA]</scope>
    <source>
        <strain evidence="7">JCM 18715</strain>
    </source>
</reference>
<dbReference type="PROSITE" id="PS50931">
    <property type="entry name" value="HTH_LYSR"/>
    <property type="match status" value="1"/>
</dbReference>
<accession>A0ABP9R5J2</accession>
<dbReference type="InterPro" id="IPR036390">
    <property type="entry name" value="WH_DNA-bd_sf"/>
</dbReference>
<comment type="caution">
    <text evidence="6">The sequence shown here is derived from an EMBL/GenBank/DDBJ whole genome shotgun (WGS) entry which is preliminary data.</text>
</comment>
<evidence type="ECO:0000313" key="6">
    <source>
        <dbReference type="EMBL" id="GAA5171794.1"/>
    </source>
</evidence>